<proteinExistence type="predicted"/>
<dbReference type="CDD" id="cd19946">
    <property type="entry name" value="GlpA-like_Fer2_BFD-like"/>
    <property type="match status" value="1"/>
</dbReference>
<evidence type="ECO:0000313" key="4">
    <source>
        <dbReference type="Proteomes" id="UP001498935"/>
    </source>
</evidence>
<keyword evidence="1" id="KW-0560">Oxidoreductase</keyword>
<name>A0ABP9TYP5_9MICO</name>
<comment type="caution">
    <text evidence="3">The sequence shown here is derived from an EMBL/GenBank/DDBJ whole genome shotgun (WGS) entry which is preliminary data.</text>
</comment>
<evidence type="ECO:0000256" key="1">
    <source>
        <dbReference type="ARBA" id="ARBA00023002"/>
    </source>
</evidence>
<dbReference type="InterPro" id="IPR051691">
    <property type="entry name" value="Metab_Enz_Cyan_OpOx_G3PDH"/>
</dbReference>
<dbReference type="Gene3D" id="1.10.10.1100">
    <property type="entry name" value="BFD-like [2Fe-2S]-binding domain"/>
    <property type="match status" value="1"/>
</dbReference>
<sequence length="99" mass="10701">MTAEFIVCRCEDVTLEAVEDCVDETGTLDLAEAKRRLRIGMGVCQGRICGPLLDRCFESHAYGYLDRSPVLRPVSLSDIAAHASDGASRVAGERNGDAQ</sequence>
<accession>A0ABP9TYP5</accession>
<dbReference type="PANTHER" id="PTHR42949">
    <property type="entry name" value="ANAEROBIC GLYCEROL-3-PHOSPHATE DEHYDROGENASE SUBUNIT B"/>
    <property type="match status" value="1"/>
</dbReference>
<dbReference type="RefSeq" id="WP_342036843.1">
    <property type="nucleotide sequence ID" value="NZ_BAABBK010000001.1"/>
</dbReference>
<dbReference type="InterPro" id="IPR041854">
    <property type="entry name" value="BFD-like_2Fe2S-bd_dom_sf"/>
</dbReference>
<dbReference type="Proteomes" id="UP001498935">
    <property type="component" value="Unassembled WGS sequence"/>
</dbReference>
<protein>
    <recommendedName>
        <fullName evidence="2">BFD-like [2Fe-2S]-binding domain-containing protein</fullName>
    </recommendedName>
</protein>
<dbReference type="Pfam" id="PF04324">
    <property type="entry name" value="Fer2_BFD"/>
    <property type="match status" value="1"/>
</dbReference>
<dbReference type="InterPro" id="IPR007419">
    <property type="entry name" value="BFD-like_2Fe2S-bd_dom"/>
</dbReference>
<reference evidence="3 4" key="1">
    <citation type="submission" date="2024-02" db="EMBL/GenBank/DDBJ databases">
        <title>Characterization of antibiotic resistant novel bacterial strains and their environmental applications.</title>
        <authorList>
            <person name="Manzoor S."/>
            <person name="Abbas S."/>
            <person name="Arshad M."/>
            <person name="Li W.J."/>
            <person name="Ahmed I."/>
        </authorList>
    </citation>
    <scope>NUCLEOTIDE SEQUENCE [LARGE SCALE GENOMIC DNA]</scope>
    <source>
        <strain evidence="3 4">KACC 15558</strain>
    </source>
</reference>
<organism evidence="3 4">
    <name type="scientific">Brevibacterium ammoniilyticum</name>
    <dbReference type="NCBI Taxonomy" id="1046555"/>
    <lineage>
        <taxon>Bacteria</taxon>
        <taxon>Bacillati</taxon>
        <taxon>Actinomycetota</taxon>
        <taxon>Actinomycetes</taxon>
        <taxon>Micrococcales</taxon>
        <taxon>Brevibacteriaceae</taxon>
        <taxon>Brevibacterium</taxon>
    </lineage>
</organism>
<dbReference type="PANTHER" id="PTHR42949:SF3">
    <property type="entry name" value="ANAEROBIC GLYCEROL-3-PHOSPHATE DEHYDROGENASE SUBUNIT B"/>
    <property type="match status" value="1"/>
</dbReference>
<dbReference type="EMBL" id="BAABNP010000001">
    <property type="protein sequence ID" value="GAA5339079.1"/>
    <property type="molecule type" value="Genomic_DNA"/>
</dbReference>
<evidence type="ECO:0000259" key="2">
    <source>
        <dbReference type="Pfam" id="PF04324"/>
    </source>
</evidence>
<gene>
    <name evidence="3" type="ORF">KACC15558_01190</name>
</gene>
<feature type="domain" description="BFD-like [2Fe-2S]-binding" evidence="2">
    <location>
        <begin position="6"/>
        <end position="55"/>
    </location>
</feature>
<evidence type="ECO:0000313" key="3">
    <source>
        <dbReference type="EMBL" id="GAA5339079.1"/>
    </source>
</evidence>
<keyword evidence="4" id="KW-1185">Reference proteome</keyword>